<comment type="subunit">
    <text evidence="5">Homodimer.</text>
</comment>
<evidence type="ECO:0000256" key="5">
    <source>
        <dbReference type="HAMAP-Rule" id="MF_00658"/>
    </source>
</evidence>
<keyword evidence="1 5" id="KW-0489">Methyltransferase</keyword>
<keyword evidence="5" id="KW-0963">Cytoplasm</keyword>
<dbReference type="Pfam" id="PF02590">
    <property type="entry name" value="SPOUT_MTase"/>
    <property type="match status" value="1"/>
</dbReference>
<dbReference type="GO" id="GO:0005737">
    <property type="term" value="C:cytoplasm"/>
    <property type="evidence" value="ECO:0007669"/>
    <property type="project" value="UniProtKB-SubCell"/>
</dbReference>
<dbReference type="HAMAP" id="MF_00658">
    <property type="entry name" value="23SrRNA_methyltr_H"/>
    <property type="match status" value="1"/>
</dbReference>
<comment type="subcellular location">
    <subcellularLocation>
        <location evidence="5">Cytoplasm</location>
    </subcellularLocation>
</comment>
<keyword evidence="5" id="KW-0698">rRNA processing</keyword>
<proteinExistence type="inferred from homology"/>
<dbReference type="PANTHER" id="PTHR33603:SF1">
    <property type="entry name" value="RIBOSOMAL RNA LARGE SUBUNIT METHYLTRANSFERASE H"/>
    <property type="match status" value="1"/>
</dbReference>
<dbReference type="InterPro" id="IPR029026">
    <property type="entry name" value="tRNA_m1G_MTases_N"/>
</dbReference>
<feature type="binding site" evidence="5">
    <location>
        <begin position="112"/>
        <end position="117"/>
    </location>
    <ligand>
        <name>S-adenosyl-L-methionine</name>
        <dbReference type="ChEBI" id="CHEBI:59789"/>
    </ligand>
</feature>
<dbReference type="InterPro" id="IPR003742">
    <property type="entry name" value="RlmH-like"/>
</dbReference>
<evidence type="ECO:0000256" key="1">
    <source>
        <dbReference type="ARBA" id="ARBA00022603"/>
    </source>
</evidence>
<feature type="binding site" evidence="5">
    <location>
        <position position="93"/>
    </location>
    <ligand>
        <name>S-adenosyl-L-methionine</name>
        <dbReference type="ChEBI" id="CHEBI:59789"/>
    </ligand>
</feature>
<dbReference type="SUPFAM" id="SSF75217">
    <property type="entry name" value="alpha/beta knot"/>
    <property type="match status" value="1"/>
</dbReference>
<evidence type="ECO:0000256" key="4">
    <source>
        <dbReference type="ARBA" id="ARBA00038303"/>
    </source>
</evidence>
<dbReference type="AlphaFoldDB" id="A0A318R179"/>
<comment type="function">
    <text evidence="5">Specifically methylates the pseudouridine at position 1915 (m3Psi1915) in 23S rRNA.</text>
</comment>
<dbReference type="PIRSF" id="PIRSF004505">
    <property type="entry name" value="MT_bac"/>
    <property type="match status" value="1"/>
</dbReference>
<dbReference type="GO" id="GO:0070038">
    <property type="term" value="F:rRNA (pseudouridine-N3-)-methyltransferase activity"/>
    <property type="evidence" value="ECO:0007669"/>
    <property type="project" value="UniProtKB-UniRule"/>
</dbReference>
<dbReference type="EC" id="2.1.1.177" evidence="5"/>
<dbReference type="InterPro" id="IPR029028">
    <property type="entry name" value="Alpha/beta_knot_MTases"/>
</dbReference>
<dbReference type="OrthoDB" id="9806643at2"/>
<keyword evidence="3 5" id="KW-0949">S-adenosyl-L-methionine</keyword>
<accession>A0A318R179</accession>
<keyword evidence="2 5" id="KW-0808">Transferase</keyword>
<dbReference type="EMBL" id="QJUE01000002">
    <property type="protein sequence ID" value="PYE03036.1"/>
    <property type="molecule type" value="Genomic_DNA"/>
</dbReference>
<name>A0A318R179_PROMR</name>
<dbReference type="Proteomes" id="UP000247807">
    <property type="component" value="Unassembled WGS sequence"/>
</dbReference>
<dbReference type="PANTHER" id="PTHR33603">
    <property type="entry name" value="METHYLTRANSFERASE"/>
    <property type="match status" value="1"/>
</dbReference>
<evidence type="ECO:0000256" key="3">
    <source>
        <dbReference type="ARBA" id="ARBA00022691"/>
    </source>
</evidence>
<sequence>MLNVSRYKIIAIGKIKKKWIQTGIEMYLKRLPGLQVIEIKDSTQIKEEYTIKGILKKNEALVILNENGQSFSSKLLARKLLNFNNQNITFVIGGATGLSQSLNNFAILQLSLSPLTFPHEIARLLLIEQLYRAKTITQGSPYHKE</sequence>
<evidence type="ECO:0000313" key="6">
    <source>
        <dbReference type="EMBL" id="PYE03036.1"/>
    </source>
</evidence>
<protein>
    <recommendedName>
        <fullName evidence="5">Ribosomal RNA large subunit methyltransferase H</fullName>
        <ecNumber evidence="5">2.1.1.177</ecNumber>
    </recommendedName>
    <alternativeName>
        <fullName evidence="5">23S rRNA (pseudouridine1915-N3)-methyltransferase</fullName>
    </alternativeName>
    <alternativeName>
        <fullName evidence="5">23S rRNA m3Psi1915 methyltransferase</fullName>
    </alternativeName>
    <alternativeName>
        <fullName evidence="5">rRNA (pseudouridine-N3-)-methyltransferase RlmH</fullName>
    </alternativeName>
</protein>
<dbReference type="Gene3D" id="3.40.1280.10">
    <property type="match status" value="1"/>
</dbReference>
<organism evidence="6 7">
    <name type="scientific">Prochlorococcus marinus XMU1408</name>
    <dbReference type="NCBI Taxonomy" id="2213228"/>
    <lineage>
        <taxon>Bacteria</taxon>
        <taxon>Bacillati</taxon>
        <taxon>Cyanobacteriota</taxon>
        <taxon>Cyanophyceae</taxon>
        <taxon>Synechococcales</taxon>
        <taxon>Prochlorococcaceae</taxon>
        <taxon>Prochlorococcus</taxon>
    </lineage>
</organism>
<dbReference type="CDD" id="cd18081">
    <property type="entry name" value="RlmH-like"/>
    <property type="match status" value="1"/>
</dbReference>
<comment type="similarity">
    <text evidence="4 5">Belongs to the RNA methyltransferase RlmH family.</text>
</comment>
<comment type="caution">
    <text evidence="6">The sequence shown here is derived from an EMBL/GenBank/DDBJ whole genome shotgun (WGS) entry which is preliminary data.</text>
</comment>
<dbReference type="RefSeq" id="WP_158466531.1">
    <property type="nucleotide sequence ID" value="NZ_QJUE01000002.1"/>
</dbReference>
<comment type="catalytic activity">
    <reaction evidence="5">
        <text>pseudouridine(1915) in 23S rRNA + S-adenosyl-L-methionine = N(3)-methylpseudouridine(1915) in 23S rRNA + S-adenosyl-L-homocysteine + H(+)</text>
        <dbReference type="Rhea" id="RHEA:42752"/>
        <dbReference type="Rhea" id="RHEA-COMP:10221"/>
        <dbReference type="Rhea" id="RHEA-COMP:10222"/>
        <dbReference type="ChEBI" id="CHEBI:15378"/>
        <dbReference type="ChEBI" id="CHEBI:57856"/>
        <dbReference type="ChEBI" id="CHEBI:59789"/>
        <dbReference type="ChEBI" id="CHEBI:65314"/>
        <dbReference type="ChEBI" id="CHEBI:74486"/>
        <dbReference type="EC" id="2.1.1.177"/>
    </reaction>
</comment>
<feature type="binding site" evidence="5">
    <location>
        <position position="64"/>
    </location>
    <ligand>
        <name>S-adenosyl-L-methionine</name>
        <dbReference type="ChEBI" id="CHEBI:59789"/>
    </ligand>
</feature>
<evidence type="ECO:0000313" key="7">
    <source>
        <dbReference type="Proteomes" id="UP000247807"/>
    </source>
</evidence>
<gene>
    <name evidence="5" type="primary">rlmH</name>
    <name evidence="6" type="ORF">DNJ73_04640</name>
</gene>
<evidence type="ECO:0000256" key="2">
    <source>
        <dbReference type="ARBA" id="ARBA00022679"/>
    </source>
</evidence>
<reference evidence="6 7" key="1">
    <citation type="journal article" date="2018" name="Appl. Environ. Microbiol.">
        <title>Genome rearrangement shapes Prochlorococcus ecological adaptation.</title>
        <authorList>
            <person name="Yan W."/>
            <person name="Wei S."/>
            <person name="Wang Q."/>
            <person name="Xiao X."/>
            <person name="Zeng Q."/>
            <person name="Jiao N."/>
            <person name="Zhang R."/>
        </authorList>
    </citation>
    <scope>NUCLEOTIDE SEQUENCE [LARGE SCALE GENOMIC DNA]</scope>
    <source>
        <strain evidence="6 7">XMU1408</strain>
    </source>
</reference>